<dbReference type="InterPro" id="IPR003593">
    <property type="entry name" value="AAA+_ATPase"/>
</dbReference>
<dbReference type="PANTHER" id="PTHR43553">
    <property type="entry name" value="HEAVY METAL TRANSPORTER"/>
    <property type="match status" value="1"/>
</dbReference>
<dbReference type="AlphaFoldDB" id="A0A2T1A4U1"/>
<dbReference type="InterPro" id="IPR017871">
    <property type="entry name" value="ABC_transporter-like_CS"/>
</dbReference>
<dbReference type="GO" id="GO:0005524">
    <property type="term" value="F:ATP binding"/>
    <property type="evidence" value="ECO:0007669"/>
    <property type="project" value="UniProtKB-UniRule"/>
</dbReference>
<proteinExistence type="inferred from homology"/>
<evidence type="ECO:0000256" key="6">
    <source>
        <dbReference type="ARBA" id="ARBA00022840"/>
    </source>
</evidence>
<evidence type="ECO:0000256" key="7">
    <source>
        <dbReference type="ARBA" id="ARBA00022967"/>
    </source>
</evidence>
<dbReference type="PROSITE" id="PS50893">
    <property type="entry name" value="ABC_TRANSPORTER_2"/>
    <property type="match status" value="1"/>
</dbReference>
<reference evidence="12 13" key="1">
    <citation type="submission" date="2018-03" db="EMBL/GenBank/DDBJ databases">
        <title>Genomic Encyclopedia of Archaeal and Bacterial Type Strains, Phase II (KMG-II): from individual species to whole genera.</title>
        <authorList>
            <person name="Goeker M."/>
        </authorList>
    </citation>
    <scope>NUCLEOTIDE SEQUENCE [LARGE SCALE GENOMIC DNA]</scope>
    <source>
        <strain evidence="12 13">DSM 100065</strain>
    </source>
</reference>
<keyword evidence="6 10" id="KW-0067">ATP-binding</keyword>
<keyword evidence="8 10" id="KW-0472">Membrane</keyword>
<dbReference type="PANTHER" id="PTHR43553:SF24">
    <property type="entry name" value="ENERGY-COUPLING FACTOR TRANSPORTER ATP-BINDING PROTEIN ECFA1"/>
    <property type="match status" value="1"/>
</dbReference>
<dbReference type="GO" id="GO:0016887">
    <property type="term" value="F:ATP hydrolysis activity"/>
    <property type="evidence" value="ECO:0007669"/>
    <property type="project" value="InterPro"/>
</dbReference>
<dbReference type="InterPro" id="IPR027417">
    <property type="entry name" value="P-loop_NTPase"/>
</dbReference>
<name>A0A2T1A4U1_9ACTN</name>
<comment type="subcellular location">
    <subcellularLocation>
        <location evidence="1 10">Cell membrane</location>
        <topology evidence="1 10">Peripheral membrane protein</topology>
    </subcellularLocation>
</comment>
<keyword evidence="13" id="KW-1185">Reference proteome</keyword>
<dbReference type="NCBIfam" id="TIGR01166">
    <property type="entry name" value="cbiO"/>
    <property type="match status" value="1"/>
</dbReference>
<comment type="function">
    <text evidence="9">Probably part of an ABC transporter complex. Responsible for energy coupling to the transport system.</text>
</comment>
<dbReference type="EMBL" id="PVUE01000002">
    <property type="protein sequence ID" value="PRZ43517.1"/>
    <property type="molecule type" value="Genomic_DNA"/>
</dbReference>
<dbReference type="SMART" id="SM00382">
    <property type="entry name" value="AAA"/>
    <property type="match status" value="1"/>
</dbReference>
<dbReference type="PROSITE" id="PS00211">
    <property type="entry name" value="ABC_TRANSPORTER_1"/>
    <property type="match status" value="1"/>
</dbReference>
<keyword evidence="5 10" id="KW-0547">Nucleotide-binding</keyword>
<keyword evidence="3 10" id="KW-0813">Transport</keyword>
<evidence type="ECO:0000256" key="8">
    <source>
        <dbReference type="ARBA" id="ARBA00023136"/>
    </source>
</evidence>
<feature type="domain" description="ABC transporter" evidence="11">
    <location>
        <begin position="10"/>
        <end position="240"/>
    </location>
</feature>
<comment type="function">
    <text evidence="10">Part of an ABC transporter complex. Responsible for energy coupling to the transport system.</text>
</comment>
<keyword evidence="4 10" id="KW-1003">Cell membrane</keyword>
<evidence type="ECO:0000256" key="10">
    <source>
        <dbReference type="RuleBase" id="RU364103"/>
    </source>
</evidence>
<dbReference type="Gene3D" id="3.40.50.300">
    <property type="entry name" value="P-loop containing nucleotide triphosphate hydrolases"/>
    <property type="match status" value="1"/>
</dbReference>
<dbReference type="InterPro" id="IPR003439">
    <property type="entry name" value="ABC_transporter-like_ATP-bd"/>
</dbReference>
<dbReference type="InterPro" id="IPR005876">
    <property type="entry name" value="Co_trans_ATP-bd"/>
</dbReference>
<dbReference type="CDD" id="cd03225">
    <property type="entry name" value="ABC_cobalt_CbiO_domain1"/>
    <property type="match status" value="1"/>
</dbReference>
<dbReference type="Proteomes" id="UP000237752">
    <property type="component" value="Unassembled WGS sequence"/>
</dbReference>
<protein>
    <recommendedName>
        <fullName evidence="10">ABC transporter ATP-binding protein</fullName>
    </recommendedName>
</protein>
<evidence type="ECO:0000256" key="4">
    <source>
        <dbReference type="ARBA" id="ARBA00022475"/>
    </source>
</evidence>
<dbReference type="InterPro" id="IPR015856">
    <property type="entry name" value="ABC_transpr_CbiO/EcfA_su"/>
</dbReference>
<evidence type="ECO:0000313" key="12">
    <source>
        <dbReference type="EMBL" id="PRZ43517.1"/>
    </source>
</evidence>
<evidence type="ECO:0000313" key="13">
    <source>
        <dbReference type="Proteomes" id="UP000237752"/>
    </source>
</evidence>
<evidence type="ECO:0000256" key="1">
    <source>
        <dbReference type="ARBA" id="ARBA00004202"/>
    </source>
</evidence>
<comment type="caution">
    <text evidence="12">The sequence shown here is derived from an EMBL/GenBank/DDBJ whole genome shotgun (WGS) entry which is preliminary data.</text>
</comment>
<dbReference type="FunFam" id="3.40.50.300:FF:000224">
    <property type="entry name" value="Energy-coupling factor transporter ATP-binding protein EcfA"/>
    <property type="match status" value="1"/>
</dbReference>
<dbReference type="GO" id="GO:0042626">
    <property type="term" value="F:ATPase-coupled transmembrane transporter activity"/>
    <property type="evidence" value="ECO:0007669"/>
    <property type="project" value="TreeGrafter"/>
</dbReference>
<dbReference type="OrthoDB" id="9806471at2"/>
<organism evidence="12 13">
    <name type="scientific">Antricoccus suffuscus</name>
    <dbReference type="NCBI Taxonomy" id="1629062"/>
    <lineage>
        <taxon>Bacteria</taxon>
        <taxon>Bacillati</taxon>
        <taxon>Actinomycetota</taxon>
        <taxon>Actinomycetes</taxon>
        <taxon>Geodermatophilales</taxon>
        <taxon>Antricoccaceae</taxon>
        <taxon>Antricoccus</taxon>
    </lineage>
</organism>
<evidence type="ECO:0000256" key="3">
    <source>
        <dbReference type="ARBA" id="ARBA00022448"/>
    </source>
</evidence>
<dbReference type="GO" id="GO:0043190">
    <property type="term" value="C:ATP-binding cassette (ABC) transporter complex"/>
    <property type="evidence" value="ECO:0007669"/>
    <property type="project" value="TreeGrafter"/>
</dbReference>
<keyword evidence="7" id="KW-1278">Translocase</keyword>
<evidence type="ECO:0000259" key="11">
    <source>
        <dbReference type="PROSITE" id="PS50893"/>
    </source>
</evidence>
<dbReference type="SUPFAM" id="SSF52540">
    <property type="entry name" value="P-loop containing nucleoside triphosphate hydrolases"/>
    <property type="match status" value="1"/>
</dbReference>
<dbReference type="GO" id="GO:0006824">
    <property type="term" value="P:cobalt ion transport"/>
    <property type="evidence" value="ECO:0007669"/>
    <property type="project" value="InterPro"/>
</dbReference>
<sequence>MTDGDAIASLHVRDLAYRYPDGNQALFGVNLRVERGERVALLGPNGAGKTTLVMHLNGILRAGHGSVEITGMAVADDNLMEIRRRVGIVFQDPDDQLFMPTVRQDVAFGPANLGLRGAVLDARVDEALDLVGMREYAERPPHHLSFGQRRRVAVATVLAMRPDILVLDEPSSNLDPAGRRELAEIVRSLEVTILMVTHDLPYALELCPRATVLSGGVIVADAPTRELLADTELLAAHRLELPFGFDPSRL</sequence>
<evidence type="ECO:0000256" key="9">
    <source>
        <dbReference type="ARBA" id="ARBA00025157"/>
    </source>
</evidence>
<comment type="similarity">
    <text evidence="2 10">Belongs to the ABC transporter superfamily.</text>
</comment>
<gene>
    <name evidence="12" type="ORF">CLV47_102205</name>
</gene>
<evidence type="ECO:0000256" key="2">
    <source>
        <dbReference type="ARBA" id="ARBA00005417"/>
    </source>
</evidence>
<evidence type="ECO:0000256" key="5">
    <source>
        <dbReference type="ARBA" id="ARBA00022741"/>
    </source>
</evidence>
<dbReference type="InterPro" id="IPR050095">
    <property type="entry name" value="ECF_ABC_transporter_ATP-bd"/>
</dbReference>
<dbReference type="Pfam" id="PF00005">
    <property type="entry name" value="ABC_tran"/>
    <property type="match status" value="1"/>
</dbReference>
<accession>A0A2T1A4U1</accession>